<dbReference type="OrthoDB" id="1844152at2759"/>
<name>A0A9Q1CAJ8_HOLLE</name>
<dbReference type="PRINTS" id="PR00463">
    <property type="entry name" value="EP450I"/>
</dbReference>
<evidence type="ECO:0000256" key="6">
    <source>
        <dbReference type="ARBA" id="ARBA00022723"/>
    </source>
</evidence>
<evidence type="ECO:0000256" key="5">
    <source>
        <dbReference type="ARBA" id="ARBA00022617"/>
    </source>
</evidence>
<evidence type="ECO:0000256" key="3">
    <source>
        <dbReference type="ARBA" id="ARBA00004406"/>
    </source>
</evidence>
<dbReference type="Pfam" id="PF00067">
    <property type="entry name" value="p450"/>
    <property type="match status" value="1"/>
</dbReference>
<keyword evidence="5 13" id="KW-0349">Heme</keyword>
<dbReference type="SUPFAM" id="SSF48264">
    <property type="entry name" value="Cytochrome P450"/>
    <property type="match status" value="1"/>
</dbReference>
<dbReference type="InterPro" id="IPR050182">
    <property type="entry name" value="Cytochrome_P450_fam2"/>
</dbReference>
<evidence type="ECO:0000256" key="4">
    <source>
        <dbReference type="ARBA" id="ARBA00010617"/>
    </source>
</evidence>
<dbReference type="PANTHER" id="PTHR24300">
    <property type="entry name" value="CYTOCHROME P450 508A4-RELATED"/>
    <property type="match status" value="1"/>
</dbReference>
<evidence type="ECO:0000256" key="11">
    <source>
        <dbReference type="ARBA" id="ARBA00023033"/>
    </source>
</evidence>
<comment type="similarity">
    <text evidence="4">Belongs to the cytochrome P450 family.</text>
</comment>
<keyword evidence="16" id="KW-1185">Reference proteome</keyword>
<dbReference type="PRINTS" id="PR00385">
    <property type="entry name" value="P450"/>
</dbReference>
<comment type="caution">
    <text evidence="15">The sequence shown here is derived from an EMBL/GenBank/DDBJ whole genome shotgun (WGS) entry which is preliminary data.</text>
</comment>
<protein>
    <submittedName>
        <fullName evidence="15">Cytochrome P450 2U1</fullName>
    </submittedName>
</protein>
<dbReference type="InterPro" id="IPR002401">
    <property type="entry name" value="Cyt_P450_E_grp-I"/>
</dbReference>
<dbReference type="EMBL" id="JAIZAY010000005">
    <property type="protein sequence ID" value="KAJ8041139.1"/>
    <property type="molecule type" value="Genomic_DNA"/>
</dbReference>
<dbReference type="GO" id="GO:0016712">
    <property type="term" value="F:oxidoreductase activity, acting on paired donors, with incorporation or reduction of molecular oxygen, reduced flavin or flavoprotein as one donor, and incorporation of one atom of oxygen"/>
    <property type="evidence" value="ECO:0007669"/>
    <property type="project" value="TreeGrafter"/>
</dbReference>
<evidence type="ECO:0000313" key="15">
    <source>
        <dbReference type="EMBL" id="KAJ8041139.1"/>
    </source>
</evidence>
<keyword evidence="10 13" id="KW-0408">Iron</keyword>
<dbReference type="GO" id="GO:0005789">
    <property type="term" value="C:endoplasmic reticulum membrane"/>
    <property type="evidence" value="ECO:0007669"/>
    <property type="project" value="UniProtKB-SubCell"/>
</dbReference>
<evidence type="ECO:0000256" key="2">
    <source>
        <dbReference type="ARBA" id="ARBA00004174"/>
    </source>
</evidence>
<dbReference type="GO" id="GO:0008395">
    <property type="term" value="F:steroid hydroxylase activity"/>
    <property type="evidence" value="ECO:0007669"/>
    <property type="project" value="TreeGrafter"/>
</dbReference>
<keyword evidence="9" id="KW-0560">Oxidoreductase</keyword>
<dbReference type="GO" id="GO:0020037">
    <property type="term" value="F:heme binding"/>
    <property type="evidence" value="ECO:0007669"/>
    <property type="project" value="InterPro"/>
</dbReference>
<feature type="binding site" description="axial binding residue" evidence="13">
    <location>
        <position position="431"/>
    </location>
    <ligand>
        <name>heme</name>
        <dbReference type="ChEBI" id="CHEBI:30413"/>
    </ligand>
    <ligandPart>
        <name>Fe</name>
        <dbReference type="ChEBI" id="CHEBI:18248"/>
    </ligandPart>
</feature>
<dbReference type="PANTHER" id="PTHR24300:SF397">
    <property type="entry name" value="CYTOCHROME P450 2U1"/>
    <property type="match status" value="1"/>
</dbReference>
<keyword evidence="7" id="KW-0256">Endoplasmic reticulum</keyword>
<dbReference type="Gene3D" id="1.10.630.10">
    <property type="entry name" value="Cytochrome P450"/>
    <property type="match status" value="1"/>
</dbReference>
<keyword evidence="8" id="KW-0492">Microsome</keyword>
<evidence type="ECO:0000256" key="12">
    <source>
        <dbReference type="ARBA" id="ARBA00023136"/>
    </source>
</evidence>
<evidence type="ECO:0000256" key="13">
    <source>
        <dbReference type="PIRSR" id="PIRSR602401-1"/>
    </source>
</evidence>
<dbReference type="InterPro" id="IPR001128">
    <property type="entry name" value="Cyt_P450"/>
</dbReference>
<evidence type="ECO:0000256" key="8">
    <source>
        <dbReference type="ARBA" id="ARBA00022848"/>
    </source>
</evidence>
<organism evidence="15 16">
    <name type="scientific">Holothuria leucospilota</name>
    <name type="common">Black long sea cucumber</name>
    <name type="synonym">Mertensiothuria leucospilota</name>
    <dbReference type="NCBI Taxonomy" id="206669"/>
    <lineage>
        <taxon>Eukaryota</taxon>
        <taxon>Metazoa</taxon>
        <taxon>Echinodermata</taxon>
        <taxon>Eleutherozoa</taxon>
        <taxon>Echinozoa</taxon>
        <taxon>Holothuroidea</taxon>
        <taxon>Aspidochirotacea</taxon>
        <taxon>Aspidochirotida</taxon>
        <taxon>Holothuriidae</taxon>
        <taxon>Holothuria</taxon>
    </lineage>
</organism>
<dbReference type="GO" id="GO:0005506">
    <property type="term" value="F:iron ion binding"/>
    <property type="evidence" value="ECO:0007669"/>
    <property type="project" value="InterPro"/>
</dbReference>
<keyword evidence="14" id="KW-1133">Transmembrane helix</keyword>
<keyword evidence="12 14" id="KW-0472">Membrane</keyword>
<evidence type="ECO:0000256" key="10">
    <source>
        <dbReference type="ARBA" id="ARBA00023004"/>
    </source>
</evidence>
<dbReference type="InterPro" id="IPR036396">
    <property type="entry name" value="Cyt_P450_sf"/>
</dbReference>
<keyword evidence="6 13" id="KW-0479">Metal-binding</keyword>
<dbReference type="Proteomes" id="UP001152320">
    <property type="component" value="Chromosome 5"/>
</dbReference>
<dbReference type="AlphaFoldDB" id="A0A9Q1CAJ8"/>
<dbReference type="FunFam" id="1.10.630.10:FF:000238">
    <property type="entry name" value="Cytochrome P450 2A6"/>
    <property type="match status" value="1"/>
</dbReference>
<accession>A0A9Q1CAJ8</accession>
<keyword evidence="11" id="KW-0503">Monooxygenase</keyword>
<evidence type="ECO:0000256" key="14">
    <source>
        <dbReference type="SAM" id="Phobius"/>
    </source>
</evidence>
<sequence>MVWVISELLLPVAAVVAGAYFLYKIFKKPPNMPPGPKPHWLFGNIPQMKGKQTYQAIQDFHKEFGGIYSISLLTGKVVVITDWDIFNEAAVTNADAFSDRFLPPVLDVSIKREGSILFGNGPGWTQRRKFALPLFHKLDVKSVEERIKFEARYLTKKFQETAQSPFDPLDYVRVVAANVIFNITVGKRYDYEDEESKRMIKTFNNFFDNVLTVLPLQLAPRLIYTPTHSYFRGYINTIRDYVNAKVAERKKTFDGSQTTDLIDMFLKEAEKGGNAVVQEDLTWRLVLEFFGTGMDAACFPMLFQLLYCTQFPDVQKQLQDEIDSVIGPDREPNYEDKANMPFTQAFLMETLRFRPMAAIDPPNMLFRDVKLAGYDIPKGTRIFFNLWGVLNDQDYWKDPEVFRPSRFLSEDGKTVIEHERFIPYGLGRRVCLGKNVAKMQLFLYLTYLLQRFSFSIPDEDPKPSLDGLQAIQIRPYPYRLRAIPRKDVA</sequence>
<comment type="cofactor">
    <cofactor evidence="1 13">
        <name>heme</name>
        <dbReference type="ChEBI" id="CHEBI:30413"/>
    </cofactor>
</comment>
<dbReference type="GO" id="GO:0006082">
    <property type="term" value="P:organic acid metabolic process"/>
    <property type="evidence" value="ECO:0007669"/>
    <property type="project" value="TreeGrafter"/>
</dbReference>
<evidence type="ECO:0000256" key="9">
    <source>
        <dbReference type="ARBA" id="ARBA00023002"/>
    </source>
</evidence>
<reference evidence="15" key="1">
    <citation type="submission" date="2021-10" db="EMBL/GenBank/DDBJ databases">
        <title>Tropical sea cucumber genome reveals ecological adaptation and Cuvierian tubules defense mechanism.</title>
        <authorList>
            <person name="Chen T."/>
        </authorList>
    </citation>
    <scope>NUCLEOTIDE SEQUENCE</scope>
    <source>
        <strain evidence="15">Nanhai2018</strain>
        <tissue evidence="15">Muscle</tissue>
    </source>
</reference>
<evidence type="ECO:0000256" key="7">
    <source>
        <dbReference type="ARBA" id="ARBA00022824"/>
    </source>
</evidence>
<feature type="transmembrane region" description="Helical" evidence="14">
    <location>
        <begin position="6"/>
        <end position="23"/>
    </location>
</feature>
<dbReference type="GO" id="GO:0006805">
    <property type="term" value="P:xenobiotic metabolic process"/>
    <property type="evidence" value="ECO:0007669"/>
    <property type="project" value="TreeGrafter"/>
</dbReference>
<gene>
    <name evidence="15" type="ORF">HOLleu_11873</name>
</gene>
<evidence type="ECO:0000256" key="1">
    <source>
        <dbReference type="ARBA" id="ARBA00001971"/>
    </source>
</evidence>
<comment type="subcellular location">
    <subcellularLocation>
        <location evidence="3">Endoplasmic reticulum membrane</location>
        <topology evidence="3">Peripheral membrane protein</topology>
    </subcellularLocation>
    <subcellularLocation>
        <location evidence="2">Microsome membrane</location>
        <topology evidence="2">Peripheral membrane protein</topology>
    </subcellularLocation>
</comment>
<proteinExistence type="inferred from homology"/>
<keyword evidence="14" id="KW-0812">Transmembrane</keyword>
<evidence type="ECO:0000313" key="16">
    <source>
        <dbReference type="Proteomes" id="UP001152320"/>
    </source>
</evidence>